<dbReference type="Pfam" id="PF06197">
    <property type="entry name" value="DUF998"/>
    <property type="match status" value="1"/>
</dbReference>
<feature type="non-terminal residue" evidence="2">
    <location>
        <position position="178"/>
    </location>
</feature>
<feature type="transmembrane region" description="Helical" evidence="1">
    <location>
        <begin position="154"/>
        <end position="173"/>
    </location>
</feature>
<evidence type="ECO:0000313" key="3">
    <source>
        <dbReference type="Proteomes" id="UP000263268"/>
    </source>
</evidence>
<comment type="caution">
    <text evidence="2">The sequence shown here is derived from an EMBL/GenBank/DDBJ whole genome shotgun (WGS) entry which is preliminary data.</text>
</comment>
<dbReference type="AlphaFoldDB" id="A0A3D6BT96"/>
<evidence type="ECO:0008006" key="4">
    <source>
        <dbReference type="Google" id="ProtNLM"/>
    </source>
</evidence>
<keyword evidence="1" id="KW-0812">Transmembrane</keyword>
<reference evidence="2 3" key="1">
    <citation type="journal article" date="2018" name="Nat. Biotechnol.">
        <title>A standardized bacterial taxonomy based on genome phylogeny substantially revises the tree of life.</title>
        <authorList>
            <person name="Parks D.H."/>
            <person name="Chuvochina M."/>
            <person name="Waite D.W."/>
            <person name="Rinke C."/>
            <person name="Skarshewski A."/>
            <person name="Chaumeil P.A."/>
            <person name="Hugenholtz P."/>
        </authorList>
    </citation>
    <scope>NUCLEOTIDE SEQUENCE [LARGE SCALE GENOMIC DNA]</scope>
    <source>
        <strain evidence="2">UBA10227</strain>
    </source>
</reference>
<feature type="transmembrane region" description="Helical" evidence="1">
    <location>
        <begin position="48"/>
        <end position="68"/>
    </location>
</feature>
<dbReference type="EMBL" id="DPRK01000210">
    <property type="protein sequence ID" value="HCY82476.1"/>
    <property type="molecule type" value="Genomic_DNA"/>
</dbReference>
<name>A0A3D6BT96_9FLAO</name>
<evidence type="ECO:0000313" key="2">
    <source>
        <dbReference type="EMBL" id="HCY82476.1"/>
    </source>
</evidence>
<dbReference type="InterPro" id="IPR009339">
    <property type="entry name" value="DUF998"/>
</dbReference>
<feature type="transmembrane region" description="Helical" evidence="1">
    <location>
        <begin position="119"/>
        <end position="142"/>
    </location>
</feature>
<keyword evidence="1" id="KW-1133">Transmembrane helix</keyword>
<accession>A0A3D6BT96</accession>
<proteinExistence type="predicted"/>
<gene>
    <name evidence="2" type="ORF">DHV22_13210</name>
</gene>
<sequence length="178" mass="19663">MNKTNTFWFGILGVLFFIVPSVLGGFQFENYSHIQQFISESYAIDTPYGIYLRLFGFLPSGVFIILFSMSAIKFLPKSNLLKIGLTGFAFFYGLGNIIVSVFPCDAGCNKELINPSISHIIHIFSGAITYTFVPFCLFLIGVSANKWNNGKRMVILSVLCGAVAFLLSMLLSINPTGQ</sequence>
<evidence type="ECO:0000256" key="1">
    <source>
        <dbReference type="SAM" id="Phobius"/>
    </source>
</evidence>
<organism evidence="2 3">
    <name type="scientific">Xanthomarina gelatinilytica</name>
    <dbReference type="NCBI Taxonomy" id="1137281"/>
    <lineage>
        <taxon>Bacteria</taxon>
        <taxon>Pseudomonadati</taxon>
        <taxon>Bacteroidota</taxon>
        <taxon>Flavobacteriia</taxon>
        <taxon>Flavobacteriales</taxon>
        <taxon>Flavobacteriaceae</taxon>
        <taxon>Xanthomarina</taxon>
    </lineage>
</organism>
<feature type="transmembrane region" description="Helical" evidence="1">
    <location>
        <begin position="80"/>
        <end position="99"/>
    </location>
</feature>
<dbReference type="Proteomes" id="UP000263268">
    <property type="component" value="Unassembled WGS sequence"/>
</dbReference>
<feature type="transmembrane region" description="Helical" evidence="1">
    <location>
        <begin position="7"/>
        <end position="28"/>
    </location>
</feature>
<keyword evidence="1" id="KW-0472">Membrane</keyword>
<protein>
    <recommendedName>
        <fullName evidence="4">DUF998 domain-containing protein</fullName>
    </recommendedName>
</protein>